<protein>
    <submittedName>
        <fullName evidence="4">YciI family protein</fullName>
    </submittedName>
</protein>
<feature type="domain" description="YCII-related" evidence="3">
    <location>
        <begin position="58"/>
        <end position="125"/>
    </location>
</feature>
<evidence type="ECO:0000259" key="3">
    <source>
        <dbReference type="Pfam" id="PF03795"/>
    </source>
</evidence>
<name>A0ABU3A2R2_9GAMM</name>
<comment type="caution">
    <text evidence="4">The sequence shown here is derived from an EMBL/GenBank/DDBJ whole genome shotgun (WGS) entry which is preliminary data.</text>
</comment>
<evidence type="ECO:0000313" key="4">
    <source>
        <dbReference type="EMBL" id="MDT0604230.1"/>
    </source>
</evidence>
<dbReference type="SUPFAM" id="SSF54909">
    <property type="entry name" value="Dimeric alpha+beta barrel"/>
    <property type="match status" value="1"/>
</dbReference>
<evidence type="ECO:0000256" key="2">
    <source>
        <dbReference type="SAM" id="SignalP"/>
    </source>
</evidence>
<feature type="signal peptide" evidence="2">
    <location>
        <begin position="1"/>
        <end position="20"/>
    </location>
</feature>
<feature type="chain" id="PRO_5046353723" evidence="2">
    <location>
        <begin position="21"/>
        <end position="153"/>
    </location>
</feature>
<keyword evidence="2" id="KW-0732">Signal</keyword>
<dbReference type="RefSeq" id="WP_311581846.1">
    <property type="nucleotide sequence ID" value="NZ_JAVRIF010000005.1"/>
</dbReference>
<gene>
    <name evidence="4" type="ORF">RM573_11550</name>
</gene>
<keyword evidence="5" id="KW-1185">Reference proteome</keyword>
<reference evidence="4 5" key="1">
    <citation type="submission" date="2023-09" db="EMBL/GenBank/DDBJ databases">
        <authorList>
            <person name="Rey-Velasco X."/>
        </authorList>
    </citation>
    <scope>NUCLEOTIDE SEQUENCE [LARGE SCALE GENOMIC DNA]</scope>
    <source>
        <strain evidence="4 5">W431</strain>
    </source>
</reference>
<accession>A0ABU3A2R2</accession>
<dbReference type="Gene3D" id="3.30.70.1060">
    <property type="entry name" value="Dimeric alpha+beta barrel"/>
    <property type="match status" value="1"/>
</dbReference>
<evidence type="ECO:0000256" key="1">
    <source>
        <dbReference type="ARBA" id="ARBA00007689"/>
    </source>
</evidence>
<comment type="similarity">
    <text evidence="1">Belongs to the YciI family.</text>
</comment>
<dbReference type="InterPro" id="IPR005545">
    <property type="entry name" value="YCII"/>
</dbReference>
<dbReference type="InterPro" id="IPR011008">
    <property type="entry name" value="Dimeric_a/b-barrel"/>
</dbReference>
<proteinExistence type="inferred from homology"/>
<organism evidence="4 5">
    <name type="scientific">Thalassotalea castellviae</name>
    <dbReference type="NCBI Taxonomy" id="3075612"/>
    <lineage>
        <taxon>Bacteria</taxon>
        <taxon>Pseudomonadati</taxon>
        <taxon>Pseudomonadota</taxon>
        <taxon>Gammaproteobacteria</taxon>
        <taxon>Alteromonadales</taxon>
        <taxon>Colwelliaceae</taxon>
        <taxon>Thalassotalea</taxon>
    </lineage>
</organism>
<dbReference type="Pfam" id="PF03795">
    <property type="entry name" value="YCII"/>
    <property type="match status" value="1"/>
</dbReference>
<sequence length="153" mass="17161">MSLKSLVLMLFIASCFPAFAEQENPQYDAKLAAKYGGDEYGMKSYVLVMLKSGTNTTETQDKITELFRAHLANIRKLVDQKKLIVAGPFEQNDKSYRGLFILDVANIEEAEALMQTDPAINAKLLAAELYPWYGSAALAAYLEDSDKIWQKRP</sequence>
<dbReference type="EMBL" id="JAVRIF010000005">
    <property type="protein sequence ID" value="MDT0604230.1"/>
    <property type="molecule type" value="Genomic_DNA"/>
</dbReference>
<dbReference type="Proteomes" id="UP001266357">
    <property type="component" value="Unassembled WGS sequence"/>
</dbReference>
<evidence type="ECO:0000313" key="5">
    <source>
        <dbReference type="Proteomes" id="UP001266357"/>
    </source>
</evidence>
<dbReference type="PROSITE" id="PS51257">
    <property type="entry name" value="PROKAR_LIPOPROTEIN"/>
    <property type="match status" value="1"/>
</dbReference>